<evidence type="ECO:0000259" key="3">
    <source>
        <dbReference type="PROSITE" id="PS50157"/>
    </source>
</evidence>
<dbReference type="GO" id="GO:0008270">
    <property type="term" value="F:zinc ion binding"/>
    <property type="evidence" value="ECO:0007669"/>
    <property type="project" value="UniProtKB-KW"/>
</dbReference>
<keyword evidence="1" id="KW-0479">Metal-binding</keyword>
<dbReference type="OrthoDB" id="669972at2759"/>
<organism evidence="4 5">
    <name type="scientific">Actinidia rufa</name>
    <dbReference type="NCBI Taxonomy" id="165716"/>
    <lineage>
        <taxon>Eukaryota</taxon>
        <taxon>Viridiplantae</taxon>
        <taxon>Streptophyta</taxon>
        <taxon>Embryophyta</taxon>
        <taxon>Tracheophyta</taxon>
        <taxon>Spermatophyta</taxon>
        <taxon>Magnoliopsida</taxon>
        <taxon>eudicotyledons</taxon>
        <taxon>Gunneridae</taxon>
        <taxon>Pentapetalae</taxon>
        <taxon>asterids</taxon>
        <taxon>Ericales</taxon>
        <taxon>Actinidiaceae</taxon>
        <taxon>Actinidia</taxon>
    </lineage>
</organism>
<evidence type="ECO:0000313" key="5">
    <source>
        <dbReference type="Proteomes" id="UP000585474"/>
    </source>
</evidence>
<keyword evidence="1" id="KW-0863">Zinc-finger</keyword>
<dbReference type="PROSITE" id="PS00028">
    <property type="entry name" value="ZINC_FINGER_C2H2_1"/>
    <property type="match status" value="1"/>
</dbReference>
<keyword evidence="1" id="KW-0862">Zinc</keyword>
<dbReference type="PROSITE" id="PS50157">
    <property type="entry name" value="ZINC_FINGER_C2H2_2"/>
    <property type="match status" value="1"/>
</dbReference>
<dbReference type="EMBL" id="BJWL01000016">
    <property type="protein sequence ID" value="GFZ03669.1"/>
    <property type="molecule type" value="Genomic_DNA"/>
</dbReference>
<dbReference type="AlphaFoldDB" id="A0A7J0FYA0"/>
<feature type="compositionally biased region" description="Basic and acidic residues" evidence="2">
    <location>
        <begin position="51"/>
        <end position="62"/>
    </location>
</feature>
<dbReference type="SUPFAM" id="SSF57667">
    <property type="entry name" value="beta-beta-alpha zinc fingers"/>
    <property type="match status" value="1"/>
</dbReference>
<dbReference type="InterPro" id="IPR036236">
    <property type="entry name" value="Znf_C2H2_sf"/>
</dbReference>
<evidence type="ECO:0000256" key="2">
    <source>
        <dbReference type="SAM" id="MobiDB-lite"/>
    </source>
</evidence>
<reference evidence="4 5" key="1">
    <citation type="submission" date="2019-07" db="EMBL/GenBank/DDBJ databases">
        <title>De Novo Assembly of kiwifruit Actinidia rufa.</title>
        <authorList>
            <person name="Sugita-Konishi S."/>
            <person name="Sato K."/>
            <person name="Mori E."/>
            <person name="Abe Y."/>
            <person name="Kisaki G."/>
            <person name="Hamano K."/>
            <person name="Suezawa K."/>
            <person name="Otani M."/>
            <person name="Fukuda T."/>
            <person name="Manabe T."/>
            <person name="Gomi K."/>
            <person name="Tabuchi M."/>
            <person name="Akimitsu K."/>
            <person name="Kataoka I."/>
        </authorList>
    </citation>
    <scope>NUCLEOTIDE SEQUENCE [LARGE SCALE GENOMIC DNA]</scope>
    <source>
        <strain evidence="5">cv. Fuchu</strain>
    </source>
</reference>
<gene>
    <name evidence="4" type="ORF">Acr_16g0002930</name>
</gene>
<sequence length="137" mass="14117">MQSEGSLETTAASTNTGKYRCILCRKIFNTIQAVCGHQNAHRNDPRKRKPTHECVPNKRPTFDRNAMPSERGGGGLDAVPSGGGLDLNAVASEGDGGGGLDLNAVASEGDGGGGLDLNAMHSEGGGGGEELDLELRL</sequence>
<protein>
    <submittedName>
        <fullName evidence="4">Leucine-rich repeat/extensin 1</fullName>
    </submittedName>
</protein>
<dbReference type="InterPro" id="IPR013087">
    <property type="entry name" value="Znf_C2H2_type"/>
</dbReference>
<feature type="region of interest" description="Disordered" evidence="2">
    <location>
        <begin position="37"/>
        <end position="137"/>
    </location>
</feature>
<name>A0A7J0FYA0_9ERIC</name>
<comment type="caution">
    <text evidence="4">The sequence shown here is derived from an EMBL/GenBank/DDBJ whole genome shotgun (WGS) entry which is preliminary data.</text>
</comment>
<proteinExistence type="predicted"/>
<dbReference type="Proteomes" id="UP000585474">
    <property type="component" value="Unassembled WGS sequence"/>
</dbReference>
<evidence type="ECO:0000256" key="1">
    <source>
        <dbReference type="PROSITE-ProRule" id="PRU00042"/>
    </source>
</evidence>
<feature type="compositionally biased region" description="Gly residues" evidence="2">
    <location>
        <begin position="71"/>
        <end position="85"/>
    </location>
</feature>
<feature type="domain" description="C2H2-type" evidence="3">
    <location>
        <begin position="19"/>
        <end position="46"/>
    </location>
</feature>
<keyword evidence="5" id="KW-1185">Reference proteome</keyword>
<accession>A0A7J0FYA0</accession>
<evidence type="ECO:0000313" key="4">
    <source>
        <dbReference type="EMBL" id="GFZ03669.1"/>
    </source>
</evidence>